<reference evidence="2 3" key="1">
    <citation type="submission" date="2019-03" db="EMBL/GenBank/DDBJ databases">
        <title>Genomic Encyclopedia of Type Strains, Phase IV (KMG-IV): sequencing the most valuable type-strain genomes for metagenomic binning, comparative biology and taxonomic classification.</title>
        <authorList>
            <person name="Goeker M."/>
        </authorList>
    </citation>
    <scope>NUCLEOTIDE SEQUENCE [LARGE SCALE GENOMIC DNA]</scope>
    <source>
        <strain evidence="2 3">DSM 100059</strain>
    </source>
</reference>
<name>A0A4V3GKQ1_9BACT</name>
<accession>A0A4V3GKQ1</accession>
<protein>
    <recommendedName>
        <fullName evidence="4">TraB family protein</fullName>
    </recommendedName>
</protein>
<keyword evidence="1" id="KW-0732">Signal</keyword>
<dbReference type="EMBL" id="SODV01000002">
    <property type="protein sequence ID" value="TDW96532.1"/>
    <property type="molecule type" value="Genomic_DNA"/>
</dbReference>
<dbReference type="OrthoDB" id="9798714at2"/>
<evidence type="ECO:0000256" key="1">
    <source>
        <dbReference type="SAM" id="SignalP"/>
    </source>
</evidence>
<dbReference type="CDD" id="cd14789">
    <property type="entry name" value="Tiki"/>
    <property type="match status" value="1"/>
</dbReference>
<proteinExistence type="predicted"/>
<dbReference type="InterPro" id="IPR002816">
    <property type="entry name" value="TraB/PrgY/GumN_fam"/>
</dbReference>
<evidence type="ECO:0000313" key="2">
    <source>
        <dbReference type="EMBL" id="TDW96532.1"/>
    </source>
</evidence>
<evidence type="ECO:0008006" key="4">
    <source>
        <dbReference type="Google" id="ProtNLM"/>
    </source>
</evidence>
<organism evidence="2 3">
    <name type="scientific">Dinghuibacter silviterrae</name>
    <dbReference type="NCBI Taxonomy" id="1539049"/>
    <lineage>
        <taxon>Bacteria</taxon>
        <taxon>Pseudomonadati</taxon>
        <taxon>Bacteroidota</taxon>
        <taxon>Chitinophagia</taxon>
        <taxon>Chitinophagales</taxon>
        <taxon>Chitinophagaceae</taxon>
        <taxon>Dinghuibacter</taxon>
    </lineage>
</organism>
<sequence>MYRLLLFLLSALLAVSPGAKAQQNSLLWEISGRGLLHPSYLFGTIHMICPDDFFLTPAMKSTFEKAHTVYLEINLDDPSAPMKLMGMIQYKDGRKLSDFFDSADYKDLGRFVKDSMKMDVHFFEKFKPLMLYSMMSAKMLPCAKEQAYETEFVEMARDRNKPIRGLETMEEQVSIFDSIPGKIQAGMIMDMVRHYDSQKLDFHRMVAFYKAQEVDSLYQMLQESPDTKIDQDLLLNRRNRKWVPLIGAAIRQGPCFIAVGAGHLGGPQGLLSLLRRQGYTVKPVQ</sequence>
<dbReference type="Pfam" id="PF01963">
    <property type="entry name" value="TraB_PrgY_gumN"/>
    <property type="match status" value="1"/>
</dbReference>
<dbReference type="InterPro" id="IPR047111">
    <property type="entry name" value="YbaP-like"/>
</dbReference>
<comment type="caution">
    <text evidence="2">The sequence shown here is derived from an EMBL/GenBank/DDBJ whole genome shotgun (WGS) entry which is preliminary data.</text>
</comment>
<dbReference type="Proteomes" id="UP000294498">
    <property type="component" value="Unassembled WGS sequence"/>
</dbReference>
<dbReference type="AlphaFoldDB" id="A0A4V3GKQ1"/>
<feature type="chain" id="PRO_5020481214" description="TraB family protein" evidence="1">
    <location>
        <begin position="22"/>
        <end position="285"/>
    </location>
</feature>
<dbReference type="PANTHER" id="PTHR40590:SF1">
    <property type="entry name" value="CYTOPLASMIC PROTEIN"/>
    <property type="match status" value="1"/>
</dbReference>
<gene>
    <name evidence="2" type="ORF">EDB95_4363</name>
</gene>
<evidence type="ECO:0000313" key="3">
    <source>
        <dbReference type="Proteomes" id="UP000294498"/>
    </source>
</evidence>
<dbReference type="RefSeq" id="WP_133997129.1">
    <property type="nucleotide sequence ID" value="NZ_SODV01000002.1"/>
</dbReference>
<feature type="signal peptide" evidence="1">
    <location>
        <begin position="1"/>
        <end position="21"/>
    </location>
</feature>
<dbReference type="PANTHER" id="PTHR40590">
    <property type="entry name" value="CYTOPLASMIC PROTEIN-RELATED"/>
    <property type="match status" value="1"/>
</dbReference>
<keyword evidence="3" id="KW-1185">Reference proteome</keyword>